<comment type="caution">
    <text evidence="1">The sequence shown here is derived from an EMBL/GenBank/DDBJ whole genome shotgun (WGS) entry which is preliminary data.</text>
</comment>
<sequence>MDFPITTRVFLIRCFDELKSKTEPRAVVNDKLFNFYLEHSKPQYMSWSLKKIVKLTPRMPPVTSPFRNAIFLARRGSDDEKDEFTLADLPFMNPFDWVSLFNILSRREDHEILHEHVKKLLTGYILEVSNLDVEVASVLNSVPKCSAEKLPSDLKRRRLGKIKKDEWNVAYPSKEGKDSVKKIFYLRDKHLYRTPALKKILDLINKTKLNTENDKKCFNDMLTWYIAFRKRILLLIPKVFEKEVKVVKPEPEE</sequence>
<dbReference type="EMBL" id="CM042010">
    <property type="protein sequence ID" value="KAI3780421.1"/>
    <property type="molecule type" value="Genomic_DNA"/>
</dbReference>
<reference evidence="2" key="1">
    <citation type="journal article" date="2022" name="Mol. Ecol. Resour.">
        <title>The genomes of chicory, endive, great burdock and yacon provide insights into Asteraceae palaeo-polyploidization history and plant inulin production.</title>
        <authorList>
            <person name="Fan W."/>
            <person name="Wang S."/>
            <person name="Wang H."/>
            <person name="Wang A."/>
            <person name="Jiang F."/>
            <person name="Liu H."/>
            <person name="Zhao H."/>
            <person name="Xu D."/>
            <person name="Zhang Y."/>
        </authorList>
    </citation>
    <scope>NUCLEOTIDE SEQUENCE [LARGE SCALE GENOMIC DNA]</scope>
    <source>
        <strain evidence="2">cv. Punajuju</strain>
    </source>
</reference>
<reference evidence="1 2" key="2">
    <citation type="journal article" date="2022" name="Mol. Ecol. Resour.">
        <title>The genomes of chicory, endive, great burdock and yacon provide insights into Asteraceae paleo-polyploidization history and plant inulin production.</title>
        <authorList>
            <person name="Fan W."/>
            <person name="Wang S."/>
            <person name="Wang H."/>
            <person name="Wang A."/>
            <person name="Jiang F."/>
            <person name="Liu H."/>
            <person name="Zhao H."/>
            <person name="Xu D."/>
            <person name="Zhang Y."/>
        </authorList>
    </citation>
    <scope>NUCLEOTIDE SEQUENCE [LARGE SCALE GENOMIC DNA]</scope>
    <source>
        <strain evidence="2">cv. Punajuju</strain>
        <tissue evidence="1">Leaves</tissue>
    </source>
</reference>
<keyword evidence="2" id="KW-1185">Reference proteome</keyword>
<name>A0ACB9GBH1_CICIN</name>
<evidence type="ECO:0000313" key="2">
    <source>
        <dbReference type="Proteomes" id="UP001055811"/>
    </source>
</evidence>
<gene>
    <name evidence="1" type="ORF">L2E82_10402</name>
</gene>
<organism evidence="1 2">
    <name type="scientific">Cichorium intybus</name>
    <name type="common">Chicory</name>
    <dbReference type="NCBI Taxonomy" id="13427"/>
    <lineage>
        <taxon>Eukaryota</taxon>
        <taxon>Viridiplantae</taxon>
        <taxon>Streptophyta</taxon>
        <taxon>Embryophyta</taxon>
        <taxon>Tracheophyta</taxon>
        <taxon>Spermatophyta</taxon>
        <taxon>Magnoliopsida</taxon>
        <taxon>eudicotyledons</taxon>
        <taxon>Gunneridae</taxon>
        <taxon>Pentapetalae</taxon>
        <taxon>asterids</taxon>
        <taxon>campanulids</taxon>
        <taxon>Asterales</taxon>
        <taxon>Asteraceae</taxon>
        <taxon>Cichorioideae</taxon>
        <taxon>Cichorieae</taxon>
        <taxon>Cichoriinae</taxon>
        <taxon>Cichorium</taxon>
    </lineage>
</organism>
<evidence type="ECO:0000313" key="1">
    <source>
        <dbReference type="EMBL" id="KAI3780421.1"/>
    </source>
</evidence>
<proteinExistence type="predicted"/>
<dbReference type="Proteomes" id="UP001055811">
    <property type="component" value="Linkage Group LG02"/>
</dbReference>
<accession>A0ACB9GBH1</accession>
<protein>
    <submittedName>
        <fullName evidence="1">Uncharacterized protein</fullName>
    </submittedName>
</protein>